<dbReference type="CDD" id="cd09117">
    <property type="entry name" value="PLDc_Bfil_DEXD_like"/>
    <property type="match status" value="1"/>
</dbReference>
<evidence type="ECO:0000313" key="3">
    <source>
        <dbReference type="Proteomes" id="UP001589844"/>
    </source>
</evidence>
<organism evidence="2 3">
    <name type="scientific">Undibacterium danionis</name>
    <dbReference type="NCBI Taxonomy" id="1812100"/>
    <lineage>
        <taxon>Bacteria</taxon>
        <taxon>Pseudomonadati</taxon>
        <taxon>Pseudomonadota</taxon>
        <taxon>Betaproteobacteria</taxon>
        <taxon>Burkholderiales</taxon>
        <taxon>Oxalobacteraceae</taxon>
        <taxon>Undibacterium</taxon>
    </lineage>
</organism>
<dbReference type="InterPro" id="IPR019065">
    <property type="entry name" value="RE_NgoFVII_N"/>
</dbReference>
<dbReference type="Pfam" id="PF09565">
    <property type="entry name" value="RE_NgoFVII"/>
    <property type="match status" value="1"/>
</dbReference>
<name>A0ABV6IBT0_9BURK</name>
<dbReference type="SUPFAM" id="SSF56024">
    <property type="entry name" value="Phospholipase D/nuclease"/>
    <property type="match status" value="1"/>
</dbReference>
<dbReference type="Proteomes" id="UP001589844">
    <property type="component" value="Unassembled WGS sequence"/>
</dbReference>
<gene>
    <name evidence="2" type="ORF">ACFFJH_05455</name>
</gene>
<proteinExistence type="predicted"/>
<comment type="caution">
    <text evidence="2">The sequence shown here is derived from an EMBL/GenBank/DDBJ whole genome shotgun (WGS) entry which is preliminary data.</text>
</comment>
<evidence type="ECO:0000259" key="1">
    <source>
        <dbReference type="Pfam" id="PF09565"/>
    </source>
</evidence>
<reference evidence="2 3" key="1">
    <citation type="submission" date="2024-09" db="EMBL/GenBank/DDBJ databases">
        <authorList>
            <person name="Sun Q."/>
            <person name="Mori K."/>
        </authorList>
    </citation>
    <scope>NUCLEOTIDE SEQUENCE [LARGE SCALE GENOMIC DNA]</scope>
    <source>
        <strain evidence="2 3">CCM 8677</strain>
    </source>
</reference>
<dbReference type="Gene3D" id="3.30.870.10">
    <property type="entry name" value="Endonuclease Chain A"/>
    <property type="match status" value="1"/>
</dbReference>
<sequence length="614" mass="70299">MARASITRRLLRRMSFSDVKFINAYYELQARKSKEQMIGQVVYQVGTNLQLLVSPKGPFLLTRWNEIVADFGGAPRNSFESLCDEIEASLDPVFDELDGDISIVDLREDKTAIRTLSEKLGIEQSVLTKTLGETHGRMLLGTFVRQMRDREVNRIHMPHVKSTSISIASTKIEADSIEKMSLPWMKQKMVDANEIGIIAGFYDVKFLRYILEHSKATNIRLIFNGLGGRRCFEQCEELNKLKKTLSCVGQNVEIRLAFAPGLFHSKLFLIAENGVTQALIGSANATCAAFEKNEEILVCLPEAQALTGYFSLAWEEAKPIEDLQQQTAYSLINFFRTGILYFKPVATLSTTLNPFHDLLKLMTNDERALLGGIKLPYADQATGIGPFNLKQAVQGDESPNDWDENLEEANVEFEKTTRASIKPWSVETCFGYWVPSQVDTEWRSRLEKTGSYKHQKLRAFYKDLVDTDEDLLLSKYQAYLDEVRNTLSEKIPKLKTYLNSLKRDPFDESIFTKFLARVRGYLEDETRVKRLAEPFISGKIPEIWDDTQAYEDFRTSFYDSLDQAARLMSNKPKVMKIILGKLQVTDPINDPDEWTKIFEEFLENNGWENDDWLD</sequence>
<feature type="domain" description="Restriction endonuclease type II NgoFVII N-terminal" evidence="1">
    <location>
        <begin position="185"/>
        <end position="306"/>
    </location>
</feature>
<evidence type="ECO:0000313" key="2">
    <source>
        <dbReference type="EMBL" id="MFC0349243.1"/>
    </source>
</evidence>
<dbReference type="EMBL" id="JBHLXJ010000005">
    <property type="protein sequence ID" value="MFC0349243.1"/>
    <property type="molecule type" value="Genomic_DNA"/>
</dbReference>
<dbReference type="RefSeq" id="WP_390210683.1">
    <property type="nucleotide sequence ID" value="NZ_JBHLXJ010000005.1"/>
</dbReference>
<accession>A0ABV6IBT0</accession>
<keyword evidence="3" id="KW-1185">Reference proteome</keyword>
<protein>
    <submittedName>
        <fullName evidence="2">Phospholipase D family protein</fullName>
    </submittedName>
</protein>